<protein>
    <submittedName>
        <fullName evidence="14">Hemolysin family protein</fullName>
    </submittedName>
</protein>
<evidence type="ECO:0000259" key="13">
    <source>
        <dbReference type="PROSITE" id="PS51846"/>
    </source>
</evidence>
<dbReference type="NCBIfam" id="TIGR03520">
    <property type="entry name" value="GldE"/>
    <property type="match status" value="1"/>
</dbReference>
<evidence type="ECO:0000256" key="3">
    <source>
        <dbReference type="ARBA" id="ARBA00022475"/>
    </source>
</evidence>
<proteinExistence type="inferred from homology"/>
<evidence type="ECO:0000256" key="9">
    <source>
        <dbReference type="PROSITE-ProRule" id="PRU00703"/>
    </source>
</evidence>
<comment type="similarity">
    <text evidence="2">Belongs to the UPF0053 family.</text>
</comment>
<dbReference type="InterPro" id="IPR005170">
    <property type="entry name" value="Transptr-assoc_dom"/>
</dbReference>
<dbReference type="Proteomes" id="UP001596020">
    <property type="component" value="Unassembled WGS sequence"/>
</dbReference>
<reference evidence="15" key="1">
    <citation type="journal article" date="2019" name="Int. J. Syst. Evol. Microbiol.">
        <title>The Global Catalogue of Microorganisms (GCM) 10K type strain sequencing project: providing services to taxonomists for standard genome sequencing and annotation.</title>
        <authorList>
            <consortium name="The Broad Institute Genomics Platform"/>
            <consortium name="The Broad Institute Genome Sequencing Center for Infectious Disease"/>
            <person name="Wu L."/>
            <person name="Ma J."/>
        </authorList>
    </citation>
    <scope>NUCLEOTIDE SEQUENCE [LARGE SCALE GENOMIC DNA]</scope>
    <source>
        <strain evidence="15">CGMCC 4.7357</strain>
    </source>
</reference>
<evidence type="ECO:0000256" key="5">
    <source>
        <dbReference type="ARBA" id="ARBA00022737"/>
    </source>
</evidence>
<dbReference type="EMBL" id="JBHSGO010000189">
    <property type="protein sequence ID" value="MFC4666296.1"/>
    <property type="molecule type" value="Genomic_DNA"/>
</dbReference>
<accession>A0ABV9K8H2</accession>
<comment type="subcellular location">
    <subcellularLocation>
        <location evidence="1">Cell membrane</location>
        <topology evidence="1">Multi-pass membrane protein</topology>
    </subcellularLocation>
</comment>
<dbReference type="InterPro" id="IPR016169">
    <property type="entry name" value="FAD-bd_PCMH_sub2"/>
</dbReference>
<dbReference type="InterPro" id="IPR046342">
    <property type="entry name" value="CBS_dom_sf"/>
</dbReference>
<dbReference type="InterPro" id="IPR019862">
    <property type="entry name" value="Motility-assoc_prot_GldE"/>
</dbReference>
<dbReference type="PROSITE" id="PS51371">
    <property type="entry name" value="CBS"/>
    <property type="match status" value="2"/>
</dbReference>
<evidence type="ECO:0000256" key="4">
    <source>
        <dbReference type="ARBA" id="ARBA00022692"/>
    </source>
</evidence>
<dbReference type="SUPFAM" id="SSF56176">
    <property type="entry name" value="FAD-binding/transporter-associated domain-like"/>
    <property type="match status" value="1"/>
</dbReference>
<keyword evidence="7 9" id="KW-0129">CBS domain</keyword>
<gene>
    <name evidence="14" type="ORF">ACFO3G_06765</name>
</gene>
<evidence type="ECO:0000259" key="12">
    <source>
        <dbReference type="PROSITE" id="PS51371"/>
    </source>
</evidence>
<evidence type="ECO:0000256" key="2">
    <source>
        <dbReference type="ARBA" id="ARBA00006337"/>
    </source>
</evidence>
<dbReference type="InterPro" id="IPR000644">
    <property type="entry name" value="CBS_dom"/>
</dbReference>
<keyword evidence="6 10" id="KW-1133">Transmembrane helix</keyword>
<evidence type="ECO:0000256" key="8">
    <source>
        <dbReference type="ARBA" id="ARBA00023136"/>
    </source>
</evidence>
<dbReference type="Pfam" id="PF00571">
    <property type="entry name" value="CBS"/>
    <property type="match status" value="1"/>
</dbReference>
<comment type="caution">
    <text evidence="14">The sequence shown here is derived from an EMBL/GenBank/DDBJ whole genome shotgun (WGS) entry which is preliminary data.</text>
</comment>
<dbReference type="InterPro" id="IPR036318">
    <property type="entry name" value="FAD-bd_PCMH-like_sf"/>
</dbReference>
<feature type="domain" description="CBS" evidence="12">
    <location>
        <begin position="293"/>
        <end position="350"/>
    </location>
</feature>
<dbReference type="SMART" id="SM01091">
    <property type="entry name" value="CorC_HlyC"/>
    <property type="match status" value="1"/>
</dbReference>
<sequence length="451" mass="50978">MDYFTSFIDIFSKVQVRGIEGPGVIVALILFVLLLVASGYMSSSEVAFFSLSPSDRDSIKDNEEDEDELISDLLNRPEELLATILIGNNIVNVGIVMLSTYIVANLFDFTNAPVLGFIIQTVVLTLILLLVGEIIPKVYAQIAPLKIARFSAPKMKVIRSILKPFSKLLVRSMNLFSTSIVQSSGKQNDLSLDDLSKAVSLSTTASALEEKTMISEIIKFHNKTASEIMVPRIEMVDIDYSWPFTKMLHFAVSSGYSRIPVFRETEDDILGLIYLKDLIPYKHMGDDFTWAPLIRPAYFIPENKKIDDLLEEFRANKIHMSIVVDEFGGTSGIITMEDILEEIVGEITDEYDEEEFPYTRYADGSYLFEAKTSLTDVKRYLDLEDDVFDPAAEEVDTLGGLILEIKQELPHPGDEVWYNGWHFIVVSMDKRRILEVKLQYVGEELVPEESK</sequence>
<keyword evidence="5" id="KW-0677">Repeat</keyword>
<dbReference type="PANTHER" id="PTHR22777:SF32">
    <property type="entry name" value="UPF0053 INNER MEMBRANE PROTEIN YFJD"/>
    <property type="match status" value="1"/>
</dbReference>
<feature type="transmembrane region" description="Helical" evidence="11">
    <location>
        <begin position="114"/>
        <end position="135"/>
    </location>
</feature>
<evidence type="ECO:0000313" key="15">
    <source>
        <dbReference type="Proteomes" id="UP001596020"/>
    </source>
</evidence>
<organism evidence="14 15">
    <name type="scientific">Falsiporphyromonas endometrii</name>
    <dbReference type="NCBI Taxonomy" id="1387297"/>
    <lineage>
        <taxon>Bacteria</taxon>
        <taxon>Pseudomonadati</taxon>
        <taxon>Bacteroidota</taxon>
        <taxon>Bacteroidia</taxon>
        <taxon>Bacteroidales</taxon>
        <taxon>Porphyromonadaceae</taxon>
        <taxon>Falsiporphyromonas</taxon>
    </lineage>
</organism>
<dbReference type="Gene3D" id="3.30.465.10">
    <property type="match status" value="1"/>
</dbReference>
<keyword evidence="15" id="KW-1185">Reference proteome</keyword>
<dbReference type="Pfam" id="PF03471">
    <property type="entry name" value="CorC_HlyC"/>
    <property type="match status" value="1"/>
</dbReference>
<feature type="domain" description="CNNM transmembrane" evidence="13">
    <location>
        <begin position="20"/>
        <end position="212"/>
    </location>
</feature>
<dbReference type="PROSITE" id="PS51846">
    <property type="entry name" value="CNNM"/>
    <property type="match status" value="1"/>
</dbReference>
<evidence type="ECO:0000256" key="7">
    <source>
        <dbReference type="ARBA" id="ARBA00023122"/>
    </source>
</evidence>
<evidence type="ECO:0000256" key="6">
    <source>
        <dbReference type="ARBA" id="ARBA00022989"/>
    </source>
</evidence>
<feature type="transmembrane region" description="Helical" evidence="11">
    <location>
        <begin position="21"/>
        <end position="41"/>
    </location>
</feature>
<dbReference type="CDD" id="cd04590">
    <property type="entry name" value="CBS_pair_CorC_HlyC_assoc"/>
    <property type="match status" value="1"/>
</dbReference>
<dbReference type="Gene3D" id="3.10.580.10">
    <property type="entry name" value="CBS-domain"/>
    <property type="match status" value="1"/>
</dbReference>
<dbReference type="PANTHER" id="PTHR22777">
    <property type="entry name" value="HEMOLYSIN-RELATED"/>
    <property type="match status" value="1"/>
</dbReference>
<dbReference type="InterPro" id="IPR002550">
    <property type="entry name" value="CNNM"/>
</dbReference>
<name>A0ABV9K8H2_9PORP</name>
<keyword evidence="3" id="KW-1003">Cell membrane</keyword>
<evidence type="ECO:0000256" key="11">
    <source>
        <dbReference type="SAM" id="Phobius"/>
    </source>
</evidence>
<evidence type="ECO:0000256" key="1">
    <source>
        <dbReference type="ARBA" id="ARBA00004651"/>
    </source>
</evidence>
<keyword evidence="4 10" id="KW-0812">Transmembrane</keyword>
<dbReference type="InterPro" id="IPR044751">
    <property type="entry name" value="Ion_transp-like_CBS"/>
</dbReference>
<evidence type="ECO:0000313" key="14">
    <source>
        <dbReference type="EMBL" id="MFC4666296.1"/>
    </source>
</evidence>
<feature type="transmembrane region" description="Helical" evidence="11">
    <location>
        <begin position="80"/>
        <end position="102"/>
    </location>
</feature>
<dbReference type="SUPFAM" id="SSF54631">
    <property type="entry name" value="CBS-domain pair"/>
    <property type="match status" value="1"/>
</dbReference>
<dbReference type="Pfam" id="PF01595">
    <property type="entry name" value="CNNM"/>
    <property type="match status" value="1"/>
</dbReference>
<evidence type="ECO:0000256" key="10">
    <source>
        <dbReference type="PROSITE-ProRule" id="PRU01193"/>
    </source>
</evidence>
<feature type="domain" description="CBS" evidence="12">
    <location>
        <begin position="229"/>
        <end position="288"/>
    </location>
</feature>
<keyword evidence="8 10" id="KW-0472">Membrane</keyword>
<dbReference type="RefSeq" id="WP_380079225.1">
    <property type="nucleotide sequence ID" value="NZ_JBHSGO010000189.1"/>
</dbReference>